<reference evidence="7" key="1">
    <citation type="submission" date="2018-05" db="EMBL/GenBank/DDBJ databases">
        <authorList>
            <person name="Cea G.-C."/>
            <person name="William W."/>
        </authorList>
    </citation>
    <scope>NUCLEOTIDE SEQUENCE [LARGE SCALE GENOMIC DNA]</scope>
    <source>
        <strain evidence="7">DB21MT 5</strain>
    </source>
</reference>
<evidence type="ECO:0000256" key="1">
    <source>
        <dbReference type="ARBA" id="ARBA00022723"/>
    </source>
</evidence>
<keyword evidence="3" id="KW-0862">Zinc</keyword>
<name>A0A330LU20_9GAMM</name>
<dbReference type="KEGG" id="mya:MORIYA_3992"/>
<evidence type="ECO:0000313" key="6">
    <source>
        <dbReference type="EMBL" id="SQD80444.1"/>
    </source>
</evidence>
<proteinExistence type="predicted"/>
<feature type="domain" description="Zinc finger DksA/TraR C4-type" evidence="5">
    <location>
        <begin position="37"/>
        <end position="64"/>
    </location>
</feature>
<evidence type="ECO:0000259" key="5">
    <source>
        <dbReference type="Pfam" id="PF01258"/>
    </source>
</evidence>
<protein>
    <submittedName>
        <fullName evidence="6">Putative rRNA transcription initiatior protein, phage protein</fullName>
    </submittedName>
</protein>
<dbReference type="Pfam" id="PF01258">
    <property type="entry name" value="zf-dskA_traR"/>
    <property type="match status" value="1"/>
</dbReference>
<dbReference type="RefSeq" id="WP_112717769.1">
    <property type="nucleotide sequence ID" value="NZ_LS483250.1"/>
</dbReference>
<dbReference type="EMBL" id="LS483250">
    <property type="protein sequence ID" value="SQD80444.1"/>
    <property type="molecule type" value="Genomic_DNA"/>
</dbReference>
<sequence>MDLLDSACALEEKQTALALTNHFANQPKQTRLKSAEECNECGLDIPKARQEAVKGCQFCIVCQALADKGKR</sequence>
<evidence type="ECO:0000313" key="7">
    <source>
        <dbReference type="Proteomes" id="UP000250163"/>
    </source>
</evidence>
<organism evidence="6 7">
    <name type="scientific">Moritella yayanosii</name>
    <dbReference type="NCBI Taxonomy" id="69539"/>
    <lineage>
        <taxon>Bacteria</taxon>
        <taxon>Pseudomonadati</taxon>
        <taxon>Pseudomonadota</taxon>
        <taxon>Gammaproteobacteria</taxon>
        <taxon>Alteromonadales</taxon>
        <taxon>Moritellaceae</taxon>
        <taxon>Moritella</taxon>
    </lineage>
</organism>
<dbReference type="PROSITE" id="PS51128">
    <property type="entry name" value="ZF_DKSA_2"/>
    <property type="match status" value="1"/>
</dbReference>
<evidence type="ECO:0000256" key="3">
    <source>
        <dbReference type="ARBA" id="ARBA00022833"/>
    </source>
</evidence>
<gene>
    <name evidence="6" type="ORF">MORIYA_3992</name>
</gene>
<dbReference type="AlphaFoldDB" id="A0A330LU20"/>
<feature type="zinc finger region" description="dksA C4-type" evidence="4">
    <location>
        <begin position="38"/>
        <end position="62"/>
    </location>
</feature>
<dbReference type="Proteomes" id="UP000250163">
    <property type="component" value="Chromosome MORIYA"/>
</dbReference>
<dbReference type="GO" id="GO:0008270">
    <property type="term" value="F:zinc ion binding"/>
    <property type="evidence" value="ECO:0007669"/>
    <property type="project" value="UniProtKB-KW"/>
</dbReference>
<evidence type="ECO:0000256" key="2">
    <source>
        <dbReference type="ARBA" id="ARBA00022771"/>
    </source>
</evidence>
<keyword evidence="7" id="KW-1185">Reference proteome</keyword>
<evidence type="ECO:0000256" key="4">
    <source>
        <dbReference type="PROSITE-ProRule" id="PRU00510"/>
    </source>
</evidence>
<dbReference type="InterPro" id="IPR000962">
    <property type="entry name" value="Znf_DskA_TraR"/>
</dbReference>
<dbReference type="OrthoDB" id="962301at2"/>
<accession>A0A330LU20</accession>
<keyword evidence="1" id="KW-0479">Metal-binding</keyword>
<keyword evidence="2" id="KW-0863">Zinc-finger</keyword>